<name>A0A1B8YI08_9GAMM</name>
<protein>
    <recommendedName>
        <fullName evidence="3">PAAR motif protein</fullName>
    </recommendedName>
</protein>
<evidence type="ECO:0000313" key="1">
    <source>
        <dbReference type="EMBL" id="OCA54737.1"/>
    </source>
</evidence>
<comment type="caution">
    <text evidence="1">The sequence shown here is derived from an EMBL/GenBank/DDBJ whole genome shotgun (WGS) entry which is preliminary data.</text>
</comment>
<reference evidence="2" key="1">
    <citation type="submission" date="2015-11" db="EMBL/GenBank/DDBJ databases">
        <authorList>
            <person name="Tobias N.J."/>
            <person name="Mishra B."/>
            <person name="Gupta D.K."/>
            <person name="Thines M."/>
            <person name="Stinear T.P."/>
            <person name="Bode H.B."/>
        </authorList>
    </citation>
    <scope>NUCLEOTIDE SEQUENCE [LARGE SCALE GENOMIC DNA]</scope>
    <source>
        <strain evidence="2">PB45.5</strain>
    </source>
</reference>
<dbReference type="RefSeq" id="WP_205634762.1">
    <property type="nucleotide sequence ID" value="NZ_CAWMQN010000061.1"/>
</dbReference>
<proteinExistence type="predicted"/>
<dbReference type="InterPro" id="IPR008727">
    <property type="entry name" value="PAAR_motif"/>
</dbReference>
<dbReference type="PATRIC" id="fig|29488.15.peg.2283"/>
<dbReference type="AlphaFoldDB" id="A0A1B8YI08"/>
<dbReference type="Proteomes" id="UP000092665">
    <property type="component" value="Unassembled WGS sequence"/>
</dbReference>
<dbReference type="CDD" id="cd14744">
    <property type="entry name" value="PAAR_CT_2"/>
    <property type="match status" value="1"/>
</dbReference>
<gene>
    <name evidence="1" type="ORF">Phpb_02085</name>
</gene>
<dbReference type="Pfam" id="PF05488">
    <property type="entry name" value="PAAR_motif"/>
    <property type="match status" value="1"/>
</dbReference>
<evidence type="ECO:0008006" key="3">
    <source>
        <dbReference type="Google" id="ProtNLM"/>
    </source>
</evidence>
<dbReference type="EMBL" id="LOIC01000061">
    <property type="protein sequence ID" value="OCA54737.1"/>
    <property type="molecule type" value="Genomic_DNA"/>
</dbReference>
<sequence>MSKAVILLGDTTDHGGKVITAIAQYTHNGIPIAGKEDLVACPQCKGVFPIIQG</sequence>
<accession>A0A1B8YI08</accession>
<organism evidence="1 2">
    <name type="scientific">Photorhabdus namnaonensis</name>
    <dbReference type="NCBI Taxonomy" id="1851568"/>
    <lineage>
        <taxon>Bacteria</taxon>
        <taxon>Pseudomonadati</taxon>
        <taxon>Pseudomonadota</taxon>
        <taxon>Gammaproteobacteria</taxon>
        <taxon>Enterobacterales</taxon>
        <taxon>Morganellaceae</taxon>
        <taxon>Photorhabdus</taxon>
    </lineage>
</organism>
<keyword evidence="2" id="KW-1185">Reference proteome</keyword>
<evidence type="ECO:0000313" key="2">
    <source>
        <dbReference type="Proteomes" id="UP000092665"/>
    </source>
</evidence>